<dbReference type="InterPro" id="IPR020904">
    <property type="entry name" value="Sc_DH/Rdtase_CS"/>
</dbReference>
<gene>
    <name evidence="5" type="ORF">GCM10023196_087210</name>
</gene>
<comment type="caution">
    <text evidence="5">The sequence shown here is derived from an EMBL/GenBank/DDBJ whole genome shotgun (WGS) entry which is preliminary data.</text>
</comment>
<dbReference type="InterPro" id="IPR036291">
    <property type="entry name" value="NAD(P)-bd_dom_sf"/>
</dbReference>
<dbReference type="Proteomes" id="UP001501442">
    <property type="component" value="Unassembled WGS sequence"/>
</dbReference>
<evidence type="ECO:0000256" key="1">
    <source>
        <dbReference type="ARBA" id="ARBA00006484"/>
    </source>
</evidence>
<evidence type="ECO:0000256" key="2">
    <source>
        <dbReference type="ARBA" id="ARBA00023002"/>
    </source>
</evidence>
<dbReference type="PRINTS" id="PR00081">
    <property type="entry name" value="GDHRDH"/>
</dbReference>
<keyword evidence="6" id="KW-1185">Reference proteome</keyword>
<dbReference type="SUPFAM" id="SSF51735">
    <property type="entry name" value="NAD(P)-binding Rossmann-fold domains"/>
    <property type="match status" value="1"/>
</dbReference>
<evidence type="ECO:0000259" key="4">
    <source>
        <dbReference type="SMART" id="SM00822"/>
    </source>
</evidence>
<evidence type="ECO:0000256" key="3">
    <source>
        <dbReference type="RuleBase" id="RU000363"/>
    </source>
</evidence>
<dbReference type="PANTHER" id="PTHR43669">
    <property type="entry name" value="5-KETO-D-GLUCONATE 5-REDUCTASE"/>
    <property type="match status" value="1"/>
</dbReference>
<dbReference type="PRINTS" id="PR00080">
    <property type="entry name" value="SDRFAMILY"/>
</dbReference>
<name>A0ABP8UR36_9ACTN</name>
<evidence type="ECO:0000313" key="5">
    <source>
        <dbReference type="EMBL" id="GAA4636636.1"/>
    </source>
</evidence>
<dbReference type="InterPro" id="IPR002347">
    <property type="entry name" value="SDR_fam"/>
</dbReference>
<feature type="domain" description="Ketoreductase" evidence="4">
    <location>
        <begin position="7"/>
        <end position="190"/>
    </location>
</feature>
<dbReference type="RefSeq" id="WP_345439603.1">
    <property type="nucleotide sequence ID" value="NZ_BAABHK010000017.1"/>
</dbReference>
<dbReference type="SMART" id="SM00822">
    <property type="entry name" value="PKS_KR"/>
    <property type="match status" value="1"/>
</dbReference>
<dbReference type="Pfam" id="PF00106">
    <property type="entry name" value="adh_short"/>
    <property type="match status" value="1"/>
</dbReference>
<dbReference type="PROSITE" id="PS00061">
    <property type="entry name" value="ADH_SHORT"/>
    <property type="match status" value="1"/>
</dbReference>
<comment type="similarity">
    <text evidence="1 3">Belongs to the short-chain dehydrogenases/reductases (SDR) family.</text>
</comment>
<accession>A0ABP8UR36</accession>
<evidence type="ECO:0000313" key="6">
    <source>
        <dbReference type="Proteomes" id="UP001501442"/>
    </source>
</evidence>
<protein>
    <submittedName>
        <fullName evidence="5">SDR family oxidoreductase</fullName>
    </submittedName>
</protein>
<organism evidence="5 6">
    <name type="scientific">Actinoallomurus vinaceus</name>
    <dbReference type="NCBI Taxonomy" id="1080074"/>
    <lineage>
        <taxon>Bacteria</taxon>
        <taxon>Bacillati</taxon>
        <taxon>Actinomycetota</taxon>
        <taxon>Actinomycetes</taxon>
        <taxon>Streptosporangiales</taxon>
        <taxon>Thermomonosporaceae</taxon>
        <taxon>Actinoallomurus</taxon>
    </lineage>
</organism>
<proteinExistence type="inferred from homology"/>
<keyword evidence="2" id="KW-0560">Oxidoreductase</keyword>
<sequence length="251" mass="26291">MTELQGRTAVVTGAASGIGPAIARRLADEGVRVALLARREERLADLAGKIEANGGRAIAVSADVTSDASVAAAAERIHEALGRVDLVVNAAGVMLPNPIEDGRVDEWTRMIDTNVTGVLRVIRAFTTDLTEAAAAGGTADLVNVSSIGAHVLFPNYAVYGATKAALTQLSASLRTEFGPKDVRVTNVEPGLTESELGEQIDNADLRGQLDQMHDALGPLAADDIADLIAYVAGRPRNVNLRQIVILPTRQA</sequence>
<dbReference type="PANTHER" id="PTHR43669:SF3">
    <property type="entry name" value="ALCOHOL DEHYDROGENASE, PUTATIVE (AFU_ORTHOLOGUE AFUA_3G03445)-RELATED"/>
    <property type="match status" value="1"/>
</dbReference>
<dbReference type="InterPro" id="IPR057326">
    <property type="entry name" value="KR_dom"/>
</dbReference>
<dbReference type="Gene3D" id="3.40.50.720">
    <property type="entry name" value="NAD(P)-binding Rossmann-like Domain"/>
    <property type="match status" value="1"/>
</dbReference>
<dbReference type="EMBL" id="BAABHK010000017">
    <property type="protein sequence ID" value="GAA4636636.1"/>
    <property type="molecule type" value="Genomic_DNA"/>
</dbReference>
<reference evidence="6" key="1">
    <citation type="journal article" date="2019" name="Int. J. Syst. Evol. Microbiol.">
        <title>The Global Catalogue of Microorganisms (GCM) 10K type strain sequencing project: providing services to taxonomists for standard genome sequencing and annotation.</title>
        <authorList>
            <consortium name="The Broad Institute Genomics Platform"/>
            <consortium name="The Broad Institute Genome Sequencing Center for Infectious Disease"/>
            <person name="Wu L."/>
            <person name="Ma J."/>
        </authorList>
    </citation>
    <scope>NUCLEOTIDE SEQUENCE [LARGE SCALE GENOMIC DNA]</scope>
    <source>
        <strain evidence="6">JCM 17939</strain>
    </source>
</reference>